<evidence type="ECO:0000256" key="1">
    <source>
        <dbReference type="ARBA" id="ARBA00002180"/>
    </source>
</evidence>
<dbReference type="GO" id="GO:0003676">
    <property type="term" value="F:nucleic acid binding"/>
    <property type="evidence" value="ECO:0007669"/>
    <property type="project" value="InterPro"/>
</dbReference>
<evidence type="ECO:0000256" key="6">
    <source>
        <dbReference type="ARBA" id="ARBA00022741"/>
    </source>
</evidence>
<dbReference type="Pfam" id="PF13976">
    <property type="entry name" value="gag_pre-integrs"/>
    <property type="match status" value="1"/>
</dbReference>
<evidence type="ECO:0000256" key="11">
    <source>
        <dbReference type="ARBA" id="ARBA00022908"/>
    </source>
</evidence>
<dbReference type="Gene3D" id="3.30.420.10">
    <property type="entry name" value="Ribonuclease H-like superfamily/Ribonuclease H"/>
    <property type="match status" value="1"/>
</dbReference>
<dbReference type="PANTHER" id="PTHR42648">
    <property type="entry name" value="TRANSPOSASE, PUTATIVE-RELATED"/>
    <property type="match status" value="1"/>
</dbReference>
<evidence type="ECO:0000256" key="4">
    <source>
        <dbReference type="ARBA" id="ARBA00022722"/>
    </source>
</evidence>
<evidence type="ECO:0000256" key="2">
    <source>
        <dbReference type="ARBA" id="ARBA00022612"/>
    </source>
</evidence>
<dbReference type="SUPFAM" id="SSF53098">
    <property type="entry name" value="Ribonuclease H-like"/>
    <property type="match status" value="1"/>
</dbReference>
<dbReference type="GO" id="GO:0015074">
    <property type="term" value="P:DNA integration"/>
    <property type="evidence" value="ECO:0007669"/>
    <property type="project" value="UniProtKB-KW"/>
</dbReference>
<dbReference type="VEuPathDB" id="FungiDB:AeMF1_011135"/>
<dbReference type="InterPro" id="IPR039537">
    <property type="entry name" value="Retrotran_Ty1/copia-like"/>
</dbReference>
<evidence type="ECO:0000256" key="7">
    <source>
        <dbReference type="ARBA" id="ARBA00022759"/>
    </source>
</evidence>
<dbReference type="InterPro" id="IPR025724">
    <property type="entry name" value="GAG-pre-integrase_dom"/>
</dbReference>
<evidence type="ECO:0000256" key="8">
    <source>
        <dbReference type="ARBA" id="ARBA00022801"/>
    </source>
</evidence>
<keyword evidence="6" id="KW-0547">Nucleotide-binding</keyword>
<dbReference type="EMBL" id="VJMJ01000367">
    <property type="protein sequence ID" value="KAF0721747.1"/>
    <property type="molecule type" value="Genomic_DNA"/>
</dbReference>
<evidence type="ECO:0000256" key="10">
    <source>
        <dbReference type="ARBA" id="ARBA00022842"/>
    </source>
</evidence>
<feature type="region of interest" description="Disordered" evidence="16">
    <location>
        <begin position="286"/>
        <end position="315"/>
    </location>
</feature>
<keyword evidence="3" id="KW-0645">Protease</keyword>
<reference evidence="19 20" key="1">
    <citation type="submission" date="2019-07" db="EMBL/GenBank/DDBJ databases">
        <title>Genomics analysis of Aphanomyces spp. identifies a new class of oomycete effector associated with host adaptation.</title>
        <authorList>
            <person name="Gaulin E."/>
        </authorList>
    </citation>
    <scope>NUCLEOTIDE SEQUENCE [LARGE SCALE GENOMIC DNA]</scope>
    <source>
        <strain evidence="19 20">ATCC 201684</strain>
    </source>
</reference>
<dbReference type="GO" id="GO:0006508">
    <property type="term" value="P:proteolysis"/>
    <property type="evidence" value="ECO:0007669"/>
    <property type="project" value="UniProtKB-KW"/>
</dbReference>
<dbReference type="VEuPathDB" id="FungiDB:AeMF1_021449"/>
<evidence type="ECO:0000256" key="12">
    <source>
        <dbReference type="ARBA" id="ARBA00022918"/>
    </source>
</evidence>
<dbReference type="InterPro" id="IPR012337">
    <property type="entry name" value="RNaseH-like_sf"/>
</dbReference>
<keyword evidence="4" id="KW-0540">Nuclease</keyword>
<evidence type="ECO:0000313" key="20">
    <source>
        <dbReference type="Proteomes" id="UP000481153"/>
    </source>
</evidence>
<evidence type="ECO:0000256" key="13">
    <source>
        <dbReference type="ARBA" id="ARBA00022932"/>
    </source>
</evidence>
<organism evidence="19 20">
    <name type="scientific">Aphanomyces euteiches</name>
    <dbReference type="NCBI Taxonomy" id="100861"/>
    <lineage>
        <taxon>Eukaryota</taxon>
        <taxon>Sar</taxon>
        <taxon>Stramenopiles</taxon>
        <taxon>Oomycota</taxon>
        <taxon>Saprolegniomycetes</taxon>
        <taxon>Saprolegniales</taxon>
        <taxon>Verrucalvaceae</taxon>
        <taxon>Aphanomyces</taxon>
    </lineage>
</organism>
<keyword evidence="10" id="KW-0460">Magnesium</keyword>
<feature type="domain" description="Retrovirus-related Pol polyprotein from transposon TNT 1-94-like beta-barrel" evidence="18">
    <location>
        <begin position="3"/>
        <end position="54"/>
    </location>
</feature>
<protein>
    <submittedName>
        <fullName evidence="19">Uncharacterized protein</fullName>
    </submittedName>
</protein>
<dbReference type="AlphaFoldDB" id="A0A6G0W4T8"/>
<dbReference type="GO" id="GO:0008233">
    <property type="term" value="F:peptidase activity"/>
    <property type="evidence" value="ECO:0007669"/>
    <property type="project" value="UniProtKB-KW"/>
</dbReference>
<keyword evidence="13" id="KW-0548">Nucleotidyltransferase</keyword>
<evidence type="ECO:0000256" key="3">
    <source>
        <dbReference type="ARBA" id="ARBA00022670"/>
    </source>
</evidence>
<name>A0A6G0W4T8_9STRA</name>
<evidence type="ECO:0000259" key="18">
    <source>
        <dbReference type="Pfam" id="PF22936"/>
    </source>
</evidence>
<dbReference type="Pfam" id="PF22936">
    <property type="entry name" value="Pol_BBD"/>
    <property type="match status" value="1"/>
</dbReference>
<keyword evidence="9" id="KW-0067">ATP-binding</keyword>
<accession>A0A6G0W4T8</accession>
<keyword evidence="14" id="KW-0917">Virion maturation</keyword>
<sequence length="315" mass="35545">MPKMANDGSIKSTQCGPVSIQVDKDQVLTRDQVMYVPGLTKNLLSLRKLLQDGFKIAKWTSDSAIQIKDTLALKSQVQHGLYVLCVGQEEVNAFTVRKEIPKIVLWHLRLAHLNFGAIKQAAKDGVVEGLTLNPSDYKQSFSCETREVAKAKRMSYKQTHPYRAQVAMERCHIDKGEPIHLQRQNPLRAVKSETLTNFKNFYVYAERQFGHQVKNIMTDNAKEYVDKNLKAYCSNLGIEQLFTSNYSPEENCSILATATLKFSLHVEVTPMHLKITTLTPMLTTGNTTSHDHDNDDTSSHIIPNRSVGDVDEVHD</sequence>
<evidence type="ECO:0000256" key="5">
    <source>
        <dbReference type="ARBA" id="ARBA00022723"/>
    </source>
</evidence>
<dbReference type="PANTHER" id="PTHR42648:SF11">
    <property type="entry name" value="TRANSPOSON TY4-P GAG-POL POLYPROTEIN"/>
    <property type="match status" value="1"/>
</dbReference>
<keyword evidence="2" id="KW-1188">Viral release from host cell</keyword>
<dbReference type="GO" id="GO:0003887">
    <property type="term" value="F:DNA-directed DNA polymerase activity"/>
    <property type="evidence" value="ECO:0007669"/>
    <property type="project" value="UniProtKB-KW"/>
</dbReference>
<dbReference type="GO" id="GO:0004519">
    <property type="term" value="F:endonuclease activity"/>
    <property type="evidence" value="ECO:0007669"/>
    <property type="project" value="UniProtKB-KW"/>
</dbReference>
<dbReference type="InterPro" id="IPR054722">
    <property type="entry name" value="PolX-like_BBD"/>
</dbReference>
<proteinExistence type="predicted"/>
<keyword evidence="20" id="KW-1185">Reference proteome</keyword>
<evidence type="ECO:0000256" key="15">
    <source>
        <dbReference type="ARBA" id="ARBA00023172"/>
    </source>
</evidence>
<evidence type="ECO:0000259" key="17">
    <source>
        <dbReference type="Pfam" id="PF13976"/>
    </source>
</evidence>
<feature type="domain" description="GAG-pre-integrase" evidence="17">
    <location>
        <begin position="80"/>
        <end position="150"/>
    </location>
</feature>
<evidence type="ECO:0000256" key="16">
    <source>
        <dbReference type="SAM" id="MobiDB-lite"/>
    </source>
</evidence>
<dbReference type="GO" id="GO:0046872">
    <property type="term" value="F:metal ion binding"/>
    <property type="evidence" value="ECO:0007669"/>
    <property type="project" value="UniProtKB-KW"/>
</dbReference>
<keyword evidence="13" id="KW-0239">DNA-directed DNA polymerase</keyword>
<keyword evidence="8" id="KW-0378">Hydrolase</keyword>
<feature type="compositionally biased region" description="Basic and acidic residues" evidence="16">
    <location>
        <begin position="289"/>
        <end position="298"/>
    </location>
</feature>
<keyword evidence="5" id="KW-0479">Metal-binding</keyword>
<keyword evidence="7" id="KW-0255">Endonuclease</keyword>
<dbReference type="GO" id="GO:0003964">
    <property type="term" value="F:RNA-directed DNA polymerase activity"/>
    <property type="evidence" value="ECO:0007669"/>
    <property type="project" value="UniProtKB-KW"/>
</dbReference>
<keyword evidence="12" id="KW-0695">RNA-directed DNA polymerase</keyword>
<evidence type="ECO:0000256" key="9">
    <source>
        <dbReference type="ARBA" id="ARBA00022840"/>
    </source>
</evidence>
<dbReference type="GO" id="GO:0006310">
    <property type="term" value="P:DNA recombination"/>
    <property type="evidence" value="ECO:0007669"/>
    <property type="project" value="UniProtKB-KW"/>
</dbReference>
<dbReference type="InterPro" id="IPR036397">
    <property type="entry name" value="RNaseH_sf"/>
</dbReference>
<comment type="function">
    <text evidence="1">The aspartyl protease (PR) mediates the proteolytic cleavages of the Gag and Gag-Pol polyproteins after assembly of the VLP.</text>
</comment>
<comment type="caution">
    <text evidence="19">The sequence shown here is derived from an EMBL/GenBank/DDBJ whole genome shotgun (WGS) entry which is preliminary data.</text>
</comment>
<evidence type="ECO:0000313" key="19">
    <source>
        <dbReference type="EMBL" id="KAF0721747.1"/>
    </source>
</evidence>
<evidence type="ECO:0000256" key="14">
    <source>
        <dbReference type="ARBA" id="ARBA00023113"/>
    </source>
</evidence>
<dbReference type="GO" id="GO:0005524">
    <property type="term" value="F:ATP binding"/>
    <property type="evidence" value="ECO:0007669"/>
    <property type="project" value="UniProtKB-KW"/>
</dbReference>
<gene>
    <name evidence="19" type="ORF">Ae201684_018925</name>
</gene>
<keyword evidence="11" id="KW-0229">DNA integration</keyword>
<keyword evidence="13" id="KW-0808">Transferase</keyword>
<dbReference type="Proteomes" id="UP000481153">
    <property type="component" value="Unassembled WGS sequence"/>
</dbReference>
<keyword evidence="15" id="KW-0233">DNA recombination</keyword>